<evidence type="ECO:0000313" key="5">
    <source>
        <dbReference type="EMBL" id="KAE9099285.1"/>
    </source>
</evidence>
<dbReference type="EMBL" id="QXFZ01001001">
    <property type="protein sequence ID" value="KAE9099285.1"/>
    <property type="molecule type" value="Genomic_DNA"/>
</dbReference>
<name>A0A6A3EH40_9STRA</name>
<dbReference type="EMBL" id="QXGF01001059">
    <property type="protein sequence ID" value="KAE8932994.1"/>
    <property type="molecule type" value="Genomic_DNA"/>
</dbReference>
<evidence type="ECO:0000313" key="6">
    <source>
        <dbReference type="EMBL" id="KAE9133989.1"/>
    </source>
</evidence>
<evidence type="ECO:0000313" key="14">
    <source>
        <dbReference type="Proteomes" id="UP000437068"/>
    </source>
</evidence>
<organism evidence="2 12">
    <name type="scientific">Phytophthora fragariae</name>
    <dbReference type="NCBI Taxonomy" id="53985"/>
    <lineage>
        <taxon>Eukaryota</taxon>
        <taxon>Sar</taxon>
        <taxon>Stramenopiles</taxon>
        <taxon>Oomycota</taxon>
        <taxon>Peronosporomycetes</taxon>
        <taxon>Peronosporales</taxon>
        <taxon>Peronosporaceae</taxon>
        <taxon>Phytophthora</taxon>
    </lineage>
</organism>
<evidence type="ECO:0000313" key="8">
    <source>
        <dbReference type="EMBL" id="KAE9214188.1"/>
    </source>
</evidence>
<gene>
    <name evidence="10" type="ORF">PF001_g15170</name>
    <name evidence="9" type="ORF">PF002_g17226</name>
    <name evidence="8" type="ORF">PF004_g15119</name>
    <name evidence="7" type="ORF">PF005_g15835</name>
    <name evidence="6" type="ORF">PF006_g14913</name>
    <name evidence="5" type="ORF">PF007_g15935</name>
    <name evidence="11" type="ORF">PF008_g15271</name>
    <name evidence="2" type="ORF">PF009_g16992</name>
    <name evidence="4" type="ORF">PF010_g15419</name>
    <name evidence="3" type="ORF">PF011_g14950</name>
</gene>
<evidence type="ECO:0000313" key="3">
    <source>
        <dbReference type="EMBL" id="KAE8998684.1"/>
    </source>
</evidence>
<dbReference type="EMBL" id="QXGE01000973">
    <property type="protein sequence ID" value="KAE9300006.1"/>
    <property type="molecule type" value="Genomic_DNA"/>
</dbReference>
<keyword evidence="13" id="KW-1185">Reference proteome</keyword>
<dbReference type="EMBL" id="QXGA01000959">
    <property type="protein sequence ID" value="KAE9133989.1"/>
    <property type="molecule type" value="Genomic_DNA"/>
</dbReference>
<evidence type="ECO:0000313" key="17">
    <source>
        <dbReference type="Proteomes" id="UP000441208"/>
    </source>
</evidence>
<comment type="caution">
    <text evidence="2">The sequence shown here is derived from an EMBL/GenBank/DDBJ whole genome shotgun (WGS) entry which is preliminary data.</text>
</comment>
<evidence type="ECO:0000313" key="7">
    <source>
        <dbReference type="EMBL" id="KAE9199203.1"/>
    </source>
</evidence>
<dbReference type="Proteomes" id="UP000440732">
    <property type="component" value="Unassembled WGS sequence"/>
</dbReference>
<feature type="signal peptide" evidence="1">
    <location>
        <begin position="1"/>
        <end position="19"/>
    </location>
</feature>
<evidence type="ECO:0000313" key="19">
    <source>
        <dbReference type="Proteomes" id="UP000476176"/>
    </source>
</evidence>
<dbReference type="Proteomes" id="UP000437068">
    <property type="component" value="Unassembled WGS sequence"/>
</dbReference>
<dbReference type="Proteomes" id="UP000433483">
    <property type="component" value="Unassembled WGS sequence"/>
</dbReference>
<sequence length="53" mass="5766">MAILLSLLISLIIITFGRTHPDLPLALLHAAVLETIITQCQLPLCSFIISPRA</sequence>
<dbReference type="Proteomes" id="UP000460718">
    <property type="component" value="Unassembled WGS sequence"/>
</dbReference>
<evidence type="ECO:0000313" key="18">
    <source>
        <dbReference type="Proteomes" id="UP000460718"/>
    </source>
</evidence>
<dbReference type="EMBL" id="QXFW01000989">
    <property type="protein sequence ID" value="KAE8998684.1"/>
    <property type="molecule type" value="Genomic_DNA"/>
</dbReference>
<evidence type="ECO:0000313" key="15">
    <source>
        <dbReference type="Proteomes" id="UP000440367"/>
    </source>
</evidence>
<dbReference type="EMBL" id="QXFY01000984">
    <property type="protein sequence ID" value="KAE9331753.1"/>
    <property type="molecule type" value="Genomic_DNA"/>
</dbReference>
<evidence type="ECO:0000313" key="13">
    <source>
        <dbReference type="Proteomes" id="UP000433483"/>
    </source>
</evidence>
<evidence type="ECO:0000313" key="10">
    <source>
        <dbReference type="EMBL" id="KAE9300006.1"/>
    </source>
</evidence>
<reference evidence="12 13" key="1">
    <citation type="submission" date="2018-08" db="EMBL/GenBank/DDBJ databases">
        <title>Genomic investigation of the strawberry pathogen Phytophthora fragariae indicates pathogenicity is determined by transcriptional variation in three key races.</title>
        <authorList>
            <person name="Adams T.M."/>
            <person name="Armitage A.D."/>
            <person name="Sobczyk M.K."/>
            <person name="Bates H.J."/>
            <person name="Dunwell J.M."/>
            <person name="Nellist C.F."/>
            <person name="Harrison R.J."/>
        </authorList>
    </citation>
    <scope>NUCLEOTIDE SEQUENCE [LARGE SCALE GENOMIC DNA]</scope>
    <source>
        <strain evidence="10 14">A4</strain>
        <strain evidence="9 15">BC-1</strain>
        <strain evidence="8 19">BC-23</strain>
        <strain evidence="7 13">NOV-27</strain>
        <strain evidence="6 16">NOV-5</strain>
        <strain evidence="5 17">NOV-71</strain>
        <strain evidence="11 20">NOV-77</strain>
        <strain evidence="2 12">NOV-9</strain>
        <strain evidence="4 21">ONT-3</strain>
        <strain evidence="3 18">SCRP245</strain>
    </source>
</reference>
<dbReference type="Proteomes" id="UP000429523">
    <property type="component" value="Unassembled WGS sequence"/>
</dbReference>
<evidence type="ECO:0000313" key="2">
    <source>
        <dbReference type="EMBL" id="KAE8932994.1"/>
    </source>
</evidence>
<accession>A0A6A3EH40</accession>
<dbReference type="Proteomes" id="UP000488956">
    <property type="component" value="Unassembled WGS sequence"/>
</dbReference>
<evidence type="ECO:0000256" key="1">
    <source>
        <dbReference type="SAM" id="SignalP"/>
    </source>
</evidence>
<dbReference type="Proteomes" id="UP000440367">
    <property type="component" value="Unassembled WGS sequence"/>
</dbReference>
<keyword evidence="1" id="KW-0732">Signal</keyword>
<dbReference type="Proteomes" id="UP000486351">
    <property type="component" value="Unassembled WGS sequence"/>
</dbReference>
<protein>
    <submittedName>
        <fullName evidence="2">Uncharacterized protein</fullName>
    </submittedName>
</protein>
<proteinExistence type="predicted"/>
<feature type="chain" id="PRO_5036163746" evidence="1">
    <location>
        <begin position="20"/>
        <end position="53"/>
    </location>
</feature>
<evidence type="ECO:0000313" key="4">
    <source>
        <dbReference type="EMBL" id="KAE9098812.1"/>
    </source>
</evidence>
<dbReference type="EMBL" id="QXFX01001005">
    <property type="protein sequence ID" value="KAE9098812.1"/>
    <property type="molecule type" value="Genomic_DNA"/>
</dbReference>
<evidence type="ECO:0000313" key="21">
    <source>
        <dbReference type="Proteomes" id="UP000488956"/>
    </source>
</evidence>
<evidence type="ECO:0000313" key="16">
    <source>
        <dbReference type="Proteomes" id="UP000440732"/>
    </source>
</evidence>
<evidence type="ECO:0000313" key="9">
    <source>
        <dbReference type="EMBL" id="KAE9215950.1"/>
    </source>
</evidence>
<dbReference type="Proteomes" id="UP000476176">
    <property type="component" value="Unassembled WGS sequence"/>
</dbReference>
<dbReference type="Proteomes" id="UP000441208">
    <property type="component" value="Unassembled WGS sequence"/>
</dbReference>
<dbReference type="EMBL" id="QXGB01001002">
    <property type="protein sequence ID" value="KAE9199203.1"/>
    <property type="molecule type" value="Genomic_DNA"/>
</dbReference>
<dbReference type="EMBL" id="QXGD01001061">
    <property type="protein sequence ID" value="KAE9215950.1"/>
    <property type="molecule type" value="Genomic_DNA"/>
</dbReference>
<evidence type="ECO:0000313" key="12">
    <source>
        <dbReference type="Proteomes" id="UP000429523"/>
    </source>
</evidence>
<dbReference type="AlphaFoldDB" id="A0A6A3EH40"/>
<dbReference type="EMBL" id="QXGC01000995">
    <property type="protein sequence ID" value="KAE9214188.1"/>
    <property type="molecule type" value="Genomic_DNA"/>
</dbReference>
<evidence type="ECO:0000313" key="11">
    <source>
        <dbReference type="EMBL" id="KAE9331753.1"/>
    </source>
</evidence>
<evidence type="ECO:0000313" key="20">
    <source>
        <dbReference type="Proteomes" id="UP000486351"/>
    </source>
</evidence>